<dbReference type="GO" id="GO:0043291">
    <property type="term" value="C:RAVE complex"/>
    <property type="evidence" value="ECO:0007669"/>
    <property type="project" value="TreeGrafter"/>
</dbReference>
<dbReference type="OrthoDB" id="66510at2759"/>
<proteinExistence type="predicted"/>
<dbReference type="EMBL" id="JAEUBF010000666">
    <property type="protein sequence ID" value="KAH3676241.1"/>
    <property type="molecule type" value="Genomic_DNA"/>
</dbReference>
<name>A0A9P8PQA8_9ASCO</name>
<evidence type="ECO:0000313" key="2">
    <source>
        <dbReference type="Proteomes" id="UP000769528"/>
    </source>
</evidence>
<evidence type="ECO:0008006" key="3">
    <source>
        <dbReference type="Google" id="ProtNLM"/>
    </source>
</evidence>
<protein>
    <recommendedName>
        <fullName evidence="3">Regulator of V-ATPase in vacuolar membrane protein 2</fullName>
    </recommendedName>
</protein>
<comment type="caution">
    <text evidence="1">The sequence shown here is derived from an EMBL/GenBank/DDBJ whole genome shotgun (WGS) entry which is preliminary data.</text>
</comment>
<sequence length="323" mass="37787">MTTEIYPQLNSSKINEFEKLNQKLDQKWLINSIIKPELPRILETLSNCLNIITSNDDMKLPITTNRNDHIKGIIVRNSSDIIELNVDIYLKSLNKRFKLQSKSSFEICQINELISMITKTMIEVHLLIQNFEDDQINNIDDFIKNLNNIRQILIDINENIDKPKESLSFPKHSISLNDNFIVDFKPHKIDDFLALDVYILKSHIVIEIISFEKIKQDPWNKIDFKTGKSYIENLRKDISENKKSLNFIIDQDKKSIGHYIGLQKYTGLDYFKRGITFNNKVIIITEKIEIQCQDPYLLVISTKLNSLEHLISRMCENLNKTLS</sequence>
<dbReference type="Pfam" id="PF10259">
    <property type="entry name" value="Rogdi_lz"/>
    <property type="match status" value="1"/>
</dbReference>
<accession>A0A9P8PQA8</accession>
<dbReference type="PANTHER" id="PTHR13618:SF1">
    <property type="entry name" value="PROTEIN ROGDI HOMOLOG"/>
    <property type="match status" value="1"/>
</dbReference>
<dbReference type="InterPro" id="IPR028241">
    <property type="entry name" value="RAVE2/Rogdi"/>
</dbReference>
<dbReference type="AlphaFoldDB" id="A0A9P8PQA8"/>
<dbReference type="PANTHER" id="PTHR13618">
    <property type="entry name" value="LEUCINE ZIPPER CONTAINING TRANSCRIPTION FACTOR LZF1"/>
    <property type="match status" value="1"/>
</dbReference>
<gene>
    <name evidence="1" type="ORF">WICMUC_002118</name>
</gene>
<reference evidence="1" key="1">
    <citation type="journal article" date="2021" name="Open Biol.">
        <title>Shared evolutionary footprints suggest mitochondrial oxidative damage underlies multiple complex I losses in fungi.</title>
        <authorList>
            <person name="Schikora-Tamarit M.A."/>
            <person name="Marcet-Houben M."/>
            <person name="Nosek J."/>
            <person name="Gabaldon T."/>
        </authorList>
    </citation>
    <scope>NUCLEOTIDE SEQUENCE</scope>
    <source>
        <strain evidence="1">CBS6341</strain>
    </source>
</reference>
<organism evidence="1 2">
    <name type="scientific">Wickerhamomyces mucosus</name>
    <dbReference type="NCBI Taxonomy" id="1378264"/>
    <lineage>
        <taxon>Eukaryota</taxon>
        <taxon>Fungi</taxon>
        <taxon>Dikarya</taxon>
        <taxon>Ascomycota</taxon>
        <taxon>Saccharomycotina</taxon>
        <taxon>Saccharomycetes</taxon>
        <taxon>Phaffomycetales</taxon>
        <taxon>Wickerhamomycetaceae</taxon>
        <taxon>Wickerhamomyces</taxon>
    </lineage>
</organism>
<dbReference type="Proteomes" id="UP000769528">
    <property type="component" value="Unassembled WGS sequence"/>
</dbReference>
<keyword evidence="2" id="KW-1185">Reference proteome</keyword>
<reference evidence="1" key="2">
    <citation type="submission" date="2021-01" db="EMBL/GenBank/DDBJ databases">
        <authorList>
            <person name="Schikora-Tamarit M.A."/>
        </authorList>
    </citation>
    <scope>NUCLEOTIDE SEQUENCE</scope>
    <source>
        <strain evidence="1">CBS6341</strain>
    </source>
</reference>
<evidence type="ECO:0000313" key="1">
    <source>
        <dbReference type="EMBL" id="KAH3676241.1"/>
    </source>
</evidence>